<protein>
    <recommendedName>
        <fullName evidence="4">Band 7 domain-containing protein</fullName>
    </recommendedName>
</protein>
<name>X0Y8Z7_9ZZZZ</name>
<dbReference type="EMBL" id="BARS01053552">
    <property type="protein sequence ID" value="GAG52309.1"/>
    <property type="molecule type" value="Genomic_DNA"/>
</dbReference>
<gene>
    <name evidence="5" type="ORF">S01H1_79442</name>
</gene>
<dbReference type="FunFam" id="3.30.479.30:FF:000004">
    <property type="entry name" value="Putative membrane protease family, stomatin"/>
    <property type="match status" value="1"/>
</dbReference>
<feature type="domain" description="Band 7" evidence="4">
    <location>
        <begin position="5"/>
        <end position="162"/>
    </location>
</feature>
<dbReference type="GO" id="GO:0005886">
    <property type="term" value="C:plasma membrane"/>
    <property type="evidence" value="ECO:0007669"/>
    <property type="project" value="InterPro"/>
</dbReference>
<evidence type="ECO:0000256" key="3">
    <source>
        <dbReference type="ARBA" id="ARBA00023136"/>
    </source>
</evidence>
<dbReference type="PANTHER" id="PTHR10264">
    <property type="entry name" value="BAND 7 PROTEIN-RELATED"/>
    <property type="match status" value="1"/>
</dbReference>
<dbReference type="AlphaFoldDB" id="X0Y8Z7"/>
<comment type="similarity">
    <text evidence="2">Belongs to the band 7/mec-2 family.</text>
</comment>
<evidence type="ECO:0000259" key="4">
    <source>
        <dbReference type="SMART" id="SM00244"/>
    </source>
</evidence>
<accession>X0Y8Z7</accession>
<dbReference type="PRINTS" id="PR00721">
    <property type="entry name" value="STOMATIN"/>
</dbReference>
<comment type="caution">
    <text evidence="5">The sequence shown here is derived from an EMBL/GenBank/DDBJ whole genome shotgun (WGS) entry which is preliminary data.</text>
</comment>
<dbReference type="InterPro" id="IPR001972">
    <property type="entry name" value="Stomatin_HflK_fam"/>
</dbReference>
<evidence type="ECO:0000313" key="5">
    <source>
        <dbReference type="EMBL" id="GAG52309.1"/>
    </source>
</evidence>
<dbReference type="InterPro" id="IPR036013">
    <property type="entry name" value="Band_7/SPFH_dom_sf"/>
</dbReference>
<evidence type="ECO:0000256" key="1">
    <source>
        <dbReference type="ARBA" id="ARBA00004370"/>
    </source>
</evidence>
<dbReference type="Pfam" id="PF01145">
    <property type="entry name" value="Band_7"/>
    <property type="match status" value="1"/>
</dbReference>
<feature type="non-terminal residue" evidence="5">
    <location>
        <position position="1"/>
    </location>
</feature>
<dbReference type="InterPro" id="IPR018080">
    <property type="entry name" value="Band_7/stomatin-like_CS"/>
</dbReference>
<dbReference type="PROSITE" id="PS01270">
    <property type="entry name" value="BAND_7"/>
    <property type="match status" value="1"/>
</dbReference>
<dbReference type="InterPro" id="IPR043202">
    <property type="entry name" value="Band-7_stomatin-like"/>
</dbReference>
<evidence type="ECO:0000256" key="2">
    <source>
        <dbReference type="ARBA" id="ARBA00008164"/>
    </source>
</evidence>
<proteinExistence type="inferred from homology"/>
<dbReference type="InterPro" id="IPR001107">
    <property type="entry name" value="Band_7"/>
</dbReference>
<dbReference type="SUPFAM" id="SSF117892">
    <property type="entry name" value="Band 7/SPFH domain"/>
    <property type="match status" value="1"/>
</dbReference>
<reference evidence="5" key="1">
    <citation type="journal article" date="2014" name="Front. Microbiol.">
        <title>High frequency of phylogenetically diverse reductive dehalogenase-homologous genes in deep subseafloor sedimentary metagenomes.</title>
        <authorList>
            <person name="Kawai M."/>
            <person name="Futagami T."/>
            <person name="Toyoda A."/>
            <person name="Takaki Y."/>
            <person name="Nishi S."/>
            <person name="Hori S."/>
            <person name="Arai W."/>
            <person name="Tsubouchi T."/>
            <person name="Morono Y."/>
            <person name="Uchiyama I."/>
            <person name="Ito T."/>
            <person name="Fujiyama A."/>
            <person name="Inagaki F."/>
            <person name="Takami H."/>
        </authorList>
    </citation>
    <scope>NUCLEOTIDE SEQUENCE</scope>
    <source>
        <strain evidence="5">Expedition CK06-06</strain>
    </source>
</reference>
<organism evidence="5">
    <name type="scientific">marine sediment metagenome</name>
    <dbReference type="NCBI Taxonomy" id="412755"/>
    <lineage>
        <taxon>unclassified sequences</taxon>
        <taxon>metagenomes</taxon>
        <taxon>ecological metagenomes</taxon>
    </lineage>
</organism>
<dbReference type="SMART" id="SM00244">
    <property type="entry name" value="PHB"/>
    <property type="match status" value="1"/>
</dbReference>
<comment type="subcellular location">
    <subcellularLocation>
        <location evidence="1">Membrane</location>
    </subcellularLocation>
</comment>
<feature type="non-terminal residue" evidence="5">
    <location>
        <position position="225"/>
    </location>
</feature>
<dbReference type="GO" id="GO:0098552">
    <property type="term" value="C:side of membrane"/>
    <property type="evidence" value="ECO:0007669"/>
    <property type="project" value="UniProtKB-ARBA"/>
</dbReference>
<keyword evidence="3" id="KW-0472">Membrane</keyword>
<dbReference type="PANTHER" id="PTHR10264:SF19">
    <property type="entry name" value="AT06885P-RELATED"/>
    <property type="match status" value="1"/>
</dbReference>
<dbReference type="Gene3D" id="3.30.479.30">
    <property type="entry name" value="Band 7 domain"/>
    <property type="match status" value="1"/>
</dbReference>
<sequence>TVLAMAVRIVPEYRRMVIFRLGRCVGPRGPGLIFLIPFVDKGRVVDLREVFFDVPPQTCITADNASVSIDFLVYDKVIDPVRSVLEVENFTGAARGLAITTLRAVVGAMVLDDVLSKRDEINKILHEKLDTVTDRWGIRVMAVEIREVIPPHAIEEAMTRQMAAERNRRAMVAEADGKREAAIMVAEGERQATILSAEADRQAAILRAEGFALALNEIFKVAQGV</sequence>